<dbReference type="Proteomes" id="UP001140949">
    <property type="component" value="Unassembled WGS sequence"/>
</dbReference>
<comment type="caution">
    <text evidence="1">The sequence shown here is derived from an EMBL/GenBank/DDBJ whole genome shotgun (WGS) entry which is preliminary data.</text>
</comment>
<name>A0AAX6H6M2_IRIPA</name>
<organism evidence="1 2">
    <name type="scientific">Iris pallida</name>
    <name type="common">Sweet iris</name>
    <dbReference type="NCBI Taxonomy" id="29817"/>
    <lineage>
        <taxon>Eukaryota</taxon>
        <taxon>Viridiplantae</taxon>
        <taxon>Streptophyta</taxon>
        <taxon>Embryophyta</taxon>
        <taxon>Tracheophyta</taxon>
        <taxon>Spermatophyta</taxon>
        <taxon>Magnoliopsida</taxon>
        <taxon>Liliopsida</taxon>
        <taxon>Asparagales</taxon>
        <taxon>Iridaceae</taxon>
        <taxon>Iridoideae</taxon>
        <taxon>Irideae</taxon>
        <taxon>Iris</taxon>
    </lineage>
</organism>
<accession>A0AAX6H6M2</accession>
<evidence type="ECO:0000313" key="2">
    <source>
        <dbReference type="Proteomes" id="UP001140949"/>
    </source>
</evidence>
<protein>
    <submittedName>
        <fullName evidence="1">NADH dehydrogenase [ubiquinone] 1 alpha subcomplex subunit 8-B-like</fullName>
    </submittedName>
</protein>
<reference evidence="1" key="2">
    <citation type="submission" date="2023-04" db="EMBL/GenBank/DDBJ databases">
        <authorList>
            <person name="Bruccoleri R.E."/>
            <person name="Oakeley E.J."/>
            <person name="Faust A.-M."/>
            <person name="Dessus-Babus S."/>
            <person name="Altorfer M."/>
            <person name="Burckhardt D."/>
            <person name="Oertli M."/>
            <person name="Naumann U."/>
            <person name="Petersen F."/>
            <person name="Wong J."/>
        </authorList>
    </citation>
    <scope>NUCLEOTIDE SEQUENCE</scope>
    <source>
        <strain evidence="1">GSM-AAB239-AS_SAM_17_03QT</strain>
        <tissue evidence="1">Leaf</tissue>
    </source>
</reference>
<dbReference type="AlphaFoldDB" id="A0AAX6H6M2"/>
<keyword evidence="2" id="KW-1185">Reference proteome</keyword>
<sequence length="68" mass="8246">MFSTSSFSNAVKRLVWLKFEEVPCRSYMLFIFLVAVVHLENFTMEQKTLINFLIYRQISKSHQYRQLH</sequence>
<evidence type="ECO:0000313" key="1">
    <source>
        <dbReference type="EMBL" id="KAJ6836660.1"/>
    </source>
</evidence>
<reference evidence="1" key="1">
    <citation type="journal article" date="2023" name="GigaByte">
        <title>Genome assembly of the bearded iris, Iris pallida Lam.</title>
        <authorList>
            <person name="Bruccoleri R.E."/>
            <person name="Oakeley E.J."/>
            <person name="Faust A.M.E."/>
            <person name="Altorfer M."/>
            <person name="Dessus-Babus S."/>
            <person name="Burckhardt D."/>
            <person name="Oertli M."/>
            <person name="Naumann U."/>
            <person name="Petersen F."/>
            <person name="Wong J."/>
        </authorList>
    </citation>
    <scope>NUCLEOTIDE SEQUENCE</scope>
    <source>
        <strain evidence="1">GSM-AAB239-AS_SAM_17_03QT</strain>
    </source>
</reference>
<gene>
    <name evidence="1" type="ORF">M6B38_326630</name>
</gene>
<proteinExistence type="predicted"/>
<dbReference type="EMBL" id="JANAVB010011831">
    <property type="protein sequence ID" value="KAJ6836660.1"/>
    <property type="molecule type" value="Genomic_DNA"/>
</dbReference>